<feature type="region of interest" description="Disordered" evidence="1">
    <location>
        <begin position="353"/>
        <end position="414"/>
    </location>
</feature>
<sequence length="647" mass="70218">VGSRPATHLGRSNSGAPDVGTVPRISEAAELVEAHQATFPHRPDLPAASPRMGTYDPTAEPVILNHSVPAEQWRAQLLEFVNTALVVPALQQVKALSDKMDKQKDELIRQIRFNEKSSIALAERVHKVVRDQKEDVEGRKTEFARLESMIQEVYPVLQRVEEKVTECADEGSKQQEATTIEVTRQSSLLQSHQKELDQCPSQKDLRTLRADVGRCITKEAFKREKAAIKTELDYHTDKLDHMAMAAMGPSAAKSRARKTMSSKNLGPKLIGSEAQKREKSMEKSKSSKKLEFSPEASLNFSSESLAQVSTEAGTAQASLDSLMQESTEKKFKSPIQPGVLWSQEDQEGFVDEEAGSISGKRTLDSRVVQEPGTSEDDNDFEEEADQEEEEEEEDKDEDWGDDPEDDASSSPGEVQLREQVECSVMALLCLAQHLLRGPPQTGLSRQARLMNEKELLSEIMSLRHWVTNRSLPGGWTPDKLLTLSLRYSHPRPDEVHGPQPHVQYGFKKNASAKQLLSQSDAKGEPSDPEAEAVSGGEGPLQLQGGGGSQPGGGGAPAQTAARVLKPSSPGTEDPAPVLVAVLALPLLSETGKWGSLSSPRDKAAFPLSARNGAKKAPASAISAKAPLSARGDRDSGALPILVVGGRV</sequence>
<reference evidence="2" key="1">
    <citation type="submission" date="2021-02" db="EMBL/GenBank/DDBJ databases">
        <authorList>
            <person name="Dougan E. K."/>
            <person name="Rhodes N."/>
            <person name="Thang M."/>
            <person name="Chan C."/>
        </authorList>
    </citation>
    <scope>NUCLEOTIDE SEQUENCE</scope>
</reference>
<proteinExistence type="predicted"/>
<dbReference type="EMBL" id="CAJNNW010025336">
    <property type="protein sequence ID" value="CAE8676904.1"/>
    <property type="molecule type" value="Genomic_DNA"/>
</dbReference>
<feature type="region of interest" description="Disordered" evidence="1">
    <location>
        <begin position="513"/>
        <end position="574"/>
    </location>
</feature>
<evidence type="ECO:0000313" key="2">
    <source>
        <dbReference type="EMBL" id="CAE8676904.1"/>
    </source>
</evidence>
<feature type="compositionally biased region" description="Acidic residues" evidence="1">
    <location>
        <begin position="373"/>
        <end position="407"/>
    </location>
</feature>
<feature type="compositionally biased region" description="Gly residues" evidence="1">
    <location>
        <begin position="535"/>
        <end position="555"/>
    </location>
</feature>
<accession>A0A813JH87</accession>
<protein>
    <submittedName>
        <fullName evidence="2">Uncharacterized protein</fullName>
    </submittedName>
</protein>
<feature type="compositionally biased region" description="Low complexity" evidence="1">
    <location>
        <begin position="614"/>
        <end position="629"/>
    </location>
</feature>
<organism evidence="2 3">
    <name type="scientific">Polarella glacialis</name>
    <name type="common">Dinoflagellate</name>
    <dbReference type="NCBI Taxonomy" id="89957"/>
    <lineage>
        <taxon>Eukaryota</taxon>
        <taxon>Sar</taxon>
        <taxon>Alveolata</taxon>
        <taxon>Dinophyceae</taxon>
        <taxon>Suessiales</taxon>
        <taxon>Suessiaceae</taxon>
        <taxon>Polarella</taxon>
    </lineage>
</organism>
<feature type="non-terminal residue" evidence="2">
    <location>
        <position position="1"/>
    </location>
</feature>
<feature type="region of interest" description="Disordered" evidence="1">
    <location>
        <begin position="248"/>
        <end position="298"/>
    </location>
</feature>
<name>A0A813JH87_POLGL</name>
<dbReference type="AlphaFoldDB" id="A0A813JH87"/>
<evidence type="ECO:0000313" key="3">
    <source>
        <dbReference type="Proteomes" id="UP000626109"/>
    </source>
</evidence>
<feature type="compositionally biased region" description="Basic and acidic residues" evidence="1">
    <location>
        <begin position="274"/>
        <end position="292"/>
    </location>
</feature>
<comment type="caution">
    <text evidence="2">The sequence shown here is derived from an EMBL/GenBank/DDBJ whole genome shotgun (WGS) entry which is preliminary data.</text>
</comment>
<dbReference type="Proteomes" id="UP000626109">
    <property type="component" value="Unassembled WGS sequence"/>
</dbReference>
<gene>
    <name evidence="2" type="ORF">PGLA2088_LOCUS20092</name>
</gene>
<feature type="region of interest" description="Disordered" evidence="1">
    <location>
        <begin position="1"/>
        <end position="23"/>
    </location>
</feature>
<evidence type="ECO:0000256" key="1">
    <source>
        <dbReference type="SAM" id="MobiDB-lite"/>
    </source>
</evidence>
<feature type="region of interest" description="Disordered" evidence="1">
    <location>
        <begin position="610"/>
        <end position="635"/>
    </location>
</feature>